<dbReference type="Pfam" id="PF13180">
    <property type="entry name" value="PDZ_2"/>
    <property type="match status" value="1"/>
</dbReference>
<dbReference type="InterPro" id="IPR001478">
    <property type="entry name" value="PDZ"/>
</dbReference>
<feature type="transmembrane region" description="Helical" evidence="5">
    <location>
        <begin position="29"/>
        <end position="51"/>
    </location>
</feature>
<reference evidence="7 8" key="1">
    <citation type="submission" date="2015-06" db="EMBL/GenBank/DDBJ databases">
        <authorList>
            <person name="Wibberg Daniel"/>
        </authorList>
    </citation>
    <scope>NUCLEOTIDE SEQUENCE [LARGE SCALE GENOMIC DNA]</scope>
    <source>
        <strain evidence="7 8">T3/55T</strain>
    </source>
</reference>
<keyword evidence="8" id="KW-1185">Reference proteome</keyword>
<dbReference type="InterPro" id="IPR001940">
    <property type="entry name" value="Peptidase_S1C"/>
</dbReference>
<evidence type="ECO:0000259" key="6">
    <source>
        <dbReference type="SMART" id="SM00228"/>
    </source>
</evidence>
<dbReference type="OrthoDB" id="1765023at2"/>
<evidence type="ECO:0000256" key="1">
    <source>
        <dbReference type="ARBA" id="ARBA00010541"/>
    </source>
</evidence>
<dbReference type="GO" id="GO:0006508">
    <property type="term" value="P:proteolysis"/>
    <property type="evidence" value="ECO:0007669"/>
    <property type="project" value="UniProtKB-KW"/>
</dbReference>
<dbReference type="CDD" id="cd06779">
    <property type="entry name" value="cpPDZ_Deg_HtrA-like"/>
    <property type="match status" value="1"/>
</dbReference>
<keyword evidence="5" id="KW-1133">Transmembrane helix</keyword>
<dbReference type="SUPFAM" id="SSF50156">
    <property type="entry name" value="PDZ domain-like"/>
    <property type="match status" value="1"/>
</dbReference>
<dbReference type="GO" id="GO:0004252">
    <property type="term" value="F:serine-type endopeptidase activity"/>
    <property type="evidence" value="ECO:0007669"/>
    <property type="project" value="InterPro"/>
</dbReference>
<feature type="compositionally biased region" description="Acidic residues" evidence="4">
    <location>
        <begin position="87"/>
        <end position="97"/>
    </location>
</feature>
<sequence length="469" mass="52522">MSDKFNENKDFVFIKEQIRPRKRRFVNKFLLPFLTMVFMAVVFGLVAAVTFCIAEPRLYKLLHKEELNTNKNTVQATTKIPYKNNGEIEDTNDESDDNDKQKPGNIREDEDDNKNQTEDTNKVPVQEESEPKEELQPLMVETFDADIKDYIAIYNDLKRLSYETAKSILTVSSIIQGKDWFGNPIEKMINTTGVVVENDGSRLKLLVSLDRVKDASSIKIMINELSYVDADLLDYETELNLAVIAVNIADIPVKAYENITVASFGESYSLTTGSPIIALGNPNGYTSSIDIGIITSKGSTISITDNELDLFLTNMSFNNESDGVIVNLEGEIIGLITRTLKKGLNKELSTVIGISKIKPYIDRMLSQTSRVYCGVIAENLPQTVKKEYDVTNGVYVYEVIKDSPAFTAGLMSGDIILAIGERTIFNMNSFYSAISEYEPGTEVTFIIKRTSGSEDKELELKVILAEKQK</sequence>
<gene>
    <name evidence="7" type="ORF">HHT355_2134</name>
</gene>
<dbReference type="SUPFAM" id="SSF50494">
    <property type="entry name" value="Trypsin-like serine proteases"/>
    <property type="match status" value="1"/>
</dbReference>
<feature type="domain" description="PDZ" evidence="6">
    <location>
        <begin position="378"/>
        <end position="451"/>
    </location>
</feature>
<accession>A0A0H5SIK3</accession>
<organism evidence="7 8">
    <name type="scientific">Herbinix hemicellulosilytica</name>
    <dbReference type="NCBI Taxonomy" id="1564487"/>
    <lineage>
        <taxon>Bacteria</taxon>
        <taxon>Bacillati</taxon>
        <taxon>Bacillota</taxon>
        <taxon>Clostridia</taxon>
        <taxon>Lachnospirales</taxon>
        <taxon>Lachnospiraceae</taxon>
        <taxon>Herbinix</taxon>
    </lineage>
</organism>
<dbReference type="PRINTS" id="PR00834">
    <property type="entry name" value="PROTEASES2C"/>
</dbReference>
<protein>
    <recommendedName>
        <fullName evidence="6">PDZ domain-containing protein</fullName>
    </recommendedName>
</protein>
<evidence type="ECO:0000313" key="7">
    <source>
        <dbReference type="EMBL" id="CRZ35332.1"/>
    </source>
</evidence>
<dbReference type="Proteomes" id="UP000236497">
    <property type="component" value="Unassembled WGS sequence"/>
</dbReference>
<dbReference type="AlphaFoldDB" id="A0A0H5SIK3"/>
<keyword evidence="3" id="KW-0378">Hydrolase</keyword>
<dbReference type="InterPro" id="IPR009003">
    <property type="entry name" value="Peptidase_S1_PA"/>
</dbReference>
<comment type="similarity">
    <text evidence="1">Belongs to the peptidase S1C family.</text>
</comment>
<dbReference type="Pfam" id="PF13365">
    <property type="entry name" value="Trypsin_2"/>
    <property type="match status" value="1"/>
</dbReference>
<keyword evidence="5" id="KW-0472">Membrane</keyword>
<feature type="region of interest" description="Disordered" evidence="4">
    <location>
        <begin position="78"/>
        <end position="136"/>
    </location>
</feature>
<keyword evidence="2" id="KW-0645">Protease</keyword>
<dbReference type="PANTHER" id="PTHR22939">
    <property type="entry name" value="SERINE PROTEASE FAMILY S1C HTRA-RELATED"/>
    <property type="match status" value="1"/>
</dbReference>
<feature type="compositionally biased region" description="Basic and acidic residues" evidence="4">
    <location>
        <begin position="98"/>
        <end position="121"/>
    </location>
</feature>
<evidence type="ECO:0000256" key="4">
    <source>
        <dbReference type="SAM" id="MobiDB-lite"/>
    </source>
</evidence>
<evidence type="ECO:0000256" key="2">
    <source>
        <dbReference type="ARBA" id="ARBA00022670"/>
    </source>
</evidence>
<dbReference type="SMART" id="SM00228">
    <property type="entry name" value="PDZ"/>
    <property type="match status" value="1"/>
</dbReference>
<evidence type="ECO:0000256" key="5">
    <source>
        <dbReference type="SAM" id="Phobius"/>
    </source>
</evidence>
<dbReference type="PANTHER" id="PTHR22939:SF129">
    <property type="entry name" value="SERINE PROTEASE HTRA2, MITOCHONDRIAL"/>
    <property type="match status" value="1"/>
</dbReference>
<evidence type="ECO:0000313" key="8">
    <source>
        <dbReference type="Proteomes" id="UP000236497"/>
    </source>
</evidence>
<dbReference type="Gene3D" id="2.40.10.120">
    <property type="match status" value="1"/>
</dbReference>
<evidence type="ECO:0000256" key="3">
    <source>
        <dbReference type="ARBA" id="ARBA00022801"/>
    </source>
</evidence>
<dbReference type="InterPro" id="IPR036034">
    <property type="entry name" value="PDZ_sf"/>
</dbReference>
<name>A0A0H5SIK3_HERHM</name>
<dbReference type="EMBL" id="CVTD020000024">
    <property type="protein sequence ID" value="CRZ35332.1"/>
    <property type="molecule type" value="Genomic_DNA"/>
</dbReference>
<proteinExistence type="inferred from homology"/>
<keyword evidence="5" id="KW-0812">Transmembrane</keyword>
<dbReference type="RefSeq" id="WP_103203422.1">
    <property type="nucleotide sequence ID" value="NZ_CVTD020000024.1"/>
</dbReference>
<dbReference type="Gene3D" id="2.30.42.10">
    <property type="match status" value="1"/>
</dbReference>